<gene>
    <name evidence="1" type="ORF">CLPUN_23840</name>
</gene>
<keyword evidence="2" id="KW-1185">Reference proteome</keyword>
<dbReference type="EMBL" id="LZZM01000153">
    <property type="protein sequence ID" value="OOM77267.1"/>
    <property type="molecule type" value="Genomic_DNA"/>
</dbReference>
<organism evidence="1 2">
    <name type="scientific">Clostridium puniceum</name>
    <dbReference type="NCBI Taxonomy" id="29367"/>
    <lineage>
        <taxon>Bacteria</taxon>
        <taxon>Bacillati</taxon>
        <taxon>Bacillota</taxon>
        <taxon>Clostridia</taxon>
        <taxon>Eubacteriales</taxon>
        <taxon>Clostridiaceae</taxon>
        <taxon>Clostridium</taxon>
    </lineage>
</organism>
<evidence type="ECO:0000313" key="1">
    <source>
        <dbReference type="EMBL" id="OOM77267.1"/>
    </source>
</evidence>
<proteinExistence type="predicted"/>
<sequence>MQDAKIDGMGTIYGGEYKDVSIGGMGKLKGNIEAEKVIINGMFKSNGEIIANEFVCDGLGRILKNVKVKKAKISGVLKIRRAKLEADNITCDGVITCTHEVSADEIYIDGVCSISKMYGDKITIRNKNDGLTNSKIPTKFLMLTNIYLGRKLSLSHSLVDVIECTDLEASGLKAKIVKAQNVRLSNDCIIENLECAGQTIIDDTCKIGNIPNKQIEGADNMANASIIKILELYKSGKINVEEAEEMISIASNRSFKTENGAEVPSVGWADDGKIRIVAFRGTKLLKKSEAGTYNLSVEYKGEALNVECYGNLKCGDVLNNVDAGASVECYDIHGNVNSGHSVNCKDIGGNVDAGHSVTCGDIEGSVKCGSSINCKHISGSIDAGGKVNIS</sequence>
<dbReference type="STRING" id="29367.CLPUN_23840"/>
<dbReference type="RefSeq" id="WP_077847513.1">
    <property type="nucleotide sequence ID" value="NZ_LZZM01000153.1"/>
</dbReference>
<reference evidence="1 2" key="1">
    <citation type="submission" date="2016-05" db="EMBL/GenBank/DDBJ databases">
        <title>Microbial solvent formation.</title>
        <authorList>
            <person name="Poehlein A."/>
            <person name="Montoya Solano J.D."/>
            <person name="Flitsch S."/>
            <person name="Krabben P."/>
            <person name="Duerre P."/>
            <person name="Daniel R."/>
        </authorList>
    </citation>
    <scope>NUCLEOTIDE SEQUENCE [LARGE SCALE GENOMIC DNA]</scope>
    <source>
        <strain evidence="1 2">DSM 2619</strain>
    </source>
</reference>
<dbReference type="Proteomes" id="UP000190890">
    <property type="component" value="Unassembled WGS sequence"/>
</dbReference>
<evidence type="ECO:0008006" key="3">
    <source>
        <dbReference type="Google" id="ProtNLM"/>
    </source>
</evidence>
<dbReference type="OrthoDB" id="1730007at2"/>
<accession>A0A1S8THK3</accession>
<dbReference type="AlphaFoldDB" id="A0A1S8THK3"/>
<name>A0A1S8THK3_9CLOT</name>
<protein>
    <recommendedName>
        <fullName evidence="3">Polymer-forming cytoskeletal</fullName>
    </recommendedName>
</protein>
<evidence type="ECO:0000313" key="2">
    <source>
        <dbReference type="Proteomes" id="UP000190890"/>
    </source>
</evidence>
<comment type="caution">
    <text evidence="1">The sequence shown here is derived from an EMBL/GenBank/DDBJ whole genome shotgun (WGS) entry which is preliminary data.</text>
</comment>